<gene>
    <name evidence="2" type="ORF">QCA50_012729</name>
</gene>
<dbReference type="AlphaFoldDB" id="A0AAW0G3H1"/>
<comment type="caution">
    <text evidence="2">The sequence shown here is derived from an EMBL/GenBank/DDBJ whole genome shotgun (WGS) entry which is preliminary data.</text>
</comment>
<keyword evidence="3" id="KW-1185">Reference proteome</keyword>
<dbReference type="Pfam" id="PF01469">
    <property type="entry name" value="Pentapeptide_2"/>
    <property type="match status" value="2"/>
</dbReference>
<dbReference type="InterPro" id="IPR052671">
    <property type="entry name" value="Acrosomal_SP-10-like"/>
</dbReference>
<feature type="region of interest" description="Disordered" evidence="1">
    <location>
        <begin position="209"/>
        <end position="352"/>
    </location>
</feature>
<feature type="compositionally biased region" description="Low complexity" evidence="1">
    <location>
        <begin position="216"/>
        <end position="340"/>
    </location>
</feature>
<dbReference type="PANTHER" id="PTHR17571">
    <property type="entry name" value="URINARY PROTEIN RUP /ACROSOMAL PROTEIN SP-10"/>
    <property type="match status" value="1"/>
</dbReference>
<reference evidence="2 3" key="1">
    <citation type="submission" date="2022-09" db="EMBL/GenBank/DDBJ databases">
        <authorList>
            <person name="Palmer J.M."/>
        </authorList>
    </citation>
    <scope>NUCLEOTIDE SEQUENCE [LARGE SCALE GENOMIC DNA]</scope>
    <source>
        <strain evidence="2 3">DSM 7382</strain>
    </source>
</reference>
<evidence type="ECO:0000313" key="3">
    <source>
        <dbReference type="Proteomes" id="UP001385951"/>
    </source>
</evidence>
<accession>A0AAW0G3H1</accession>
<proteinExistence type="predicted"/>
<sequence length="371" mass="40097">MPCDPTLPCLASSSAESLTLEVLAPKSLSEKDIETISPDNRVWEEIPVIKLPSLTPSPEVKATTISSPIRISHSAGFAESTDAFTESLKSFKVTRTRSGSKSISPEGPLDTTISKPINPVPTSKSPILVEFTIHAPICVDLKHLYFEDHFEPNNVPHFEFLSMKEPLDILTTGGRERVFTVLVYCAKGQRPKKFIKLCPYTYTSVRIIGPLRRNSSKQNSGKQNSGKQNSGKQNSGKQNSGKQNSGKQNSGKQNSGKQNSGKQNSGKQNSGKQNSGKQNSGKQNSGKQNSGKQNSGKQNSGKQNSGKQNSGKQNSGKQNSGKQNSGKQNSGKQNSGKQNSRQPGEKAKATNLDWCKIIVQVLPGWESSVQG</sequence>
<dbReference type="PANTHER" id="PTHR17571:SF34">
    <property type="entry name" value="ACROSOMAL PROTEIN SP-10"/>
    <property type="match status" value="1"/>
</dbReference>
<name>A0AAW0G3H1_9APHY</name>
<evidence type="ECO:0000256" key="1">
    <source>
        <dbReference type="SAM" id="MobiDB-lite"/>
    </source>
</evidence>
<protein>
    <submittedName>
        <fullName evidence="2">Uncharacterized protein</fullName>
    </submittedName>
</protein>
<dbReference type="Proteomes" id="UP001385951">
    <property type="component" value="Unassembled WGS sequence"/>
</dbReference>
<dbReference type="InterPro" id="IPR002989">
    <property type="entry name" value="Mycobac_pentapep"/>
</dbReference>
<evidence type="ECO:0000313" key="2">
    <source>
        <dbReference type="EMBL" id="KAK7684087.1"/>
    </source>
</evidence>
<dbReference type="EMBL" id="JASBNA010000027">
    <property type="protein sequence ID" value="KAK7684087.1"/>
    <property type="molecule type" value="Genomic_DNA"/>
</dbReference>
<organism evidence="2 3">
    <name type="scientific">Cerrena zonata</name>
    <dbReference type="NCBI Taxonomy" id="2478898"/>
    <lineage>
        <taxon>Eukaryota</taxon>
        <taxon>Fungi</taxon>
        <taxon>Dikarya</taxon>
        <taxon>Basidiomycota</taxon>
        <taxon>Agaricomycotina</taxon>
        <taxon>Agaricomycetes</taxon>
        <taxon>Polyporales</taxon>
        <taxon>Cerrenaceae</taxon>
        <taxon>Cerrena</taxon>
    </lineage>
</organism>
<feature type="region of interest" description="Disordered" evidence="1">
    <location>
        <begin position="97"/>
        <end position="116"/>
    </location>
</feature>